<evidence type="ECO:0000313" key="2">
    <source>
        <dbReference type="Proteomes" id="UP000030671"/>
    </source>
</evidence>
<name>W4JMY2_HETIT</name>
<dbReference type="KEGG" id="hir:HETIRDRAFT_164960"/>
<organism evidence="1 2">
    <name type="scientific">Heterobasidion irregulare (strain TC 32-1)</name>
    <dbReference type="NCBI Taxonomy" id="747525"/>
    <lineage>
        <taxon>Eukaryota</taxon>
        <taxon>Fungi</taxon>
        <taxon>Dikarya</taxon>
        <taxon>Basidiomycota</taxon>
        <taxon>Agaricomycotina</taxon>
        <taxon>Agaricomycetes</taxon>
        <taxon>Russulales</taxon>
        <taxon>Bondarzewiaceae</taxon>
        <taxon>Heterobasidion</taxon>
        <taxon>Heterobasidion annosum species complex</taxon>
    </lineage>
</organism>
<keyword evidence="2" id="KW-1185">Reference proteome</keyword>
<dbReference type="AlphaFoldDB" id="W4JMY2"/>
<dbReference type="RefSeq" id="XP_009553294.1">
    <property type="nucleotide sequence ID" value="XM_009554999.1"/>
</dbReference>
<dbReference type="InParanoid" id="W4JMY2"/>
<dbReference type="HOGENOM" id="CLU_2622325_0_0_1"/>
<proteinExistence type="predicted"/>
<dbReference type="EMBL" id="KI925467">
    <property type="protein sequence ID" value="ETW74819.1"/>
    <property type="molecule type" value="Genomic_DNA"/>
</dbReference>
<sequence length="78" mass="8656">MLCGIQACLVFGRRNRGRVITLCPSSFSDSLVRCTSSADFVTNVIEKSKDAAEKEPTSLSVQQRYNRLANTRTKQLTS</sequence>
<evidence type="ECO:0000313" key="1">
    <source>
        <dbReference type="EMBL" id="ETW74819.1"/>
    </source>
</evidence>
<gene>
    <name evidence="1" type="ORF">HETIRDRAFT_164960</name>
</gene>
<dbReference type="Proteomes" id="UP000030671">
    <property type="component" value="Unassembled WGS sequence"/>
</dbReference>
<accession>W4JMY2</accession>
<reference evidence="1 2" key="1">
    <citation type="journal article" date="2012" name="New Phytol.">
        <title>Insight into trade-off between wood decay and parasitism from the genome of a fungal forest pathogen.</title>
        <authorList>
            <person name="Olson A."/>
            <person name="Aerts A."/>
            <person name="Asiegbu F."/>
            <person name="Belbahri L."/>
            <person name="Bouzid O."/>
            <person name="Broberg A."/>
            <person name="Canback B."/>
            <person name="Coutinho P.M."/>
            <person name="Cullen D."/>
            <person name="Dalman K."/>
            <person name="Deflorio G."/>
            <person name="van Diepen L.T."/>
            <person name="Dunand C."/>
            <person name="Duplessis S."/>
            <person name="Durling M."/>
            <person name="Gonthier P."/>
            <person name="Grimwood J."/>
            <person name="Fossdal C.G."/>
            <person name="Hansson D."/>
            <person name="Henrissat B."/>
            <person name="Hietala A."/>
            <person name="Himmelstrand K."/>
            <person name="Hoffmeister D."/>
            <person name="Hogberg N."/>
            <person name="James T.Y."/>
            <person name="Karlsson M."/>
            <person name="Kohler A."/>
            <person name="Kues U."/>
            <person name="Lee Y.H."/>
            <person name="Lin Y.C."/>
            <person name="Lind M."/>
            <person name="Lindquist E."/>
            <person name="Lombard V."/>
            <person name="Lucas S."/>
            <person name="Lunden K."/>
            <person name="Morin E."/>
            <person name="Murat C."/>
            <person name="Park J."/>
            <person name="Raffaello T."/>
            <person name="Rouze P."/>
            <person name="Salamov A."/>
            <person name="Schmutz J."/>
            <person name="Solheim H."/>
            <person name="Stahlberg J."/>
            <person name="Velez H."/>
            <person name="de Vries R.P."/>
            <person name="Wiebenga A."/>
            <person name="Woodward S."/>
            <person name="Yakovlev I."/>
            <person name="Garbelotto M."/>
            <person name="Martin F."/>
            <person name="Grigoriev I.V."/>
            <person name="Stenlid J."/>
        </authorList>
    </citation>
    <scope>NUCLEOTIDE SEQUENCE [LARGE SCALE GENOMIC DNA]</scope>
    <source>
        <strain evidence="1 2">TC 32-1</strain>
    </source>
</reference>
<dbReference type="GeneID" id="20667953"/>
<protein>
    <submittedName>
        <fullName evidence="1">Uncharacterized protein</fullName>
    </submittedName>
</protein>